<name>A0A518B0P1_9BACT</name>
<dbReference type="InterPro" id="IPR032438">
    <property type="entry name" value="ERCC3_RAD25_C"/>
</dbReference>
<evidence type="ECO:0000256" key="8">
    <source>
        <dbReference type="ARBA" id="ARBA00034808"/>
    </source>
</evidence>
<evidence type="ECO:0000256" key="2">
    <source>
        <dbReference type="ARBA" id="ARBA00022741"/>
    </source>
</evidence>
<gene>
    <name evidence="13" type="ORF">Pan216_13760</name>
</gene>
<dbReference type="SMART" id="SM00487">
    <property type="entry name" value="DEXDc"/>
    <property type="match status" value="1"/>
</dbReference>
<comment type="similarity">
    <text evidence="1">Belongs to the helicase family. RAD25/XPB subfamily.</text>
</comment>
<feature type="region of interest" description="Disordered" evidence="10">
    <location>
        <begin position="557"/>
        <end position="589"/>
    </location>
</feature>
<feature type="domain" description="Helicase C-terminal" evidence="12">
    <location>
        <begin position="412"/>
        <end position="564"/>
    </location>
</feature>
<dbReference type="EMBL" id="CP036279">
    <property type="protein sequence ID" value="QDU60534.1"/>
    <property type="molecule type" value="Genomic_DNA"/>
</dbReference>
<dbReference type="PANTHER" id="PTHR11274">
    <property type="entry name" value="RAD25/XP-B DNA REPAIR HELICASE"/>
    <property type="match status" value="1"/>
</dbReference>
<dbReference type="InterPro" id="IPR032830">
    <property type="entry name" value="XPB/Ssl2_N"/>
</dbReference>
<accession>A0A518B0P1</accession>
<dbReference type="PROSITE" id="PS51192">
    <property type="entry name" value="HELICASE_ATP_BIND_1"/>
    <property type="match status" value="1"/>
</dbReference>
<keyword evidence="4" id="KW-0347">Helicase</keyword>
<dbReference type="PRINTS" id="PR00851">
    <property type="entry name" value="XRODRMPGMNTB"/>
</dbReference>
<sequence length="589" mass="66314">MSYDPTNPLIVQSDRTILVEVDNEKYQAARDALAPFAELEKSPEHIHTYRLTDLSLWNAAAAGMTAQEMIEVLDQNSKFPLPANIGADIEDRVSRYGRLQLVRVNKQLRLICPDRPLLEELSRQKTVSKYLGEPLGEAAYVVNEAHRGVLKQSLIGCGYPAEDLAGYAEGTNLKIAAREITRAGVPFNVRDYQQDAADVFHAGGDVRGGSGVIVLPCGAGKTIVGIAAITRLQKSTLVLTTSITSVKQWYREIIDKTDIEPDAVGEFTGEEKKVRPITIATYQIVTYRPNKDEDFPHFSIFGERDWGLIIYDEVHLLPAPVFRVTADIQARRRLGLTATLVREDGRESDVFTLIGPKKYDVPWRALEQKGWIAEANCTEIRCSLPEQNRMEYAVAPWRQKFRLASENPVKADLCEEIIERYPNARILLIGQYLQQLRDLAKRFDIPLITGQTSQSDREALYEQFRSGRIKQLVLSKVGNFALDLPDANVLVQVSGTFGSRQEEAQRLGRILRPKADRQSAHFYTLVTRDTKELDFAHHRQLFLTEQGYSYEILDETNFFDDEEENGDDQENSSDAEDSVDSVASTSGKN</sequence>
<dbReference type="Pfam" id="PF13625">
    <property type="entry name" value="Helicase_C_3"/>
    <property type="match status" value="1"/>
</dbReference>
<dbReference type="Gene3D" id="3.40.50.300">
    <property type="entry name" value="P-loop containing nucleotide triphosphate hydrolases"/>
    <property type="match status" value="2"/>
</dbReference>
<dbReference type="PROSITE" id="PS51194">
    <property type="entry name" value="HELICASE_CTER"/>
    <property type="match status" value="1"/>
</dbReference>
<evidence type="ECO:0000256" key="3">
    <source>
        <dbReference type="ARBA" id="ARBA00022801"/>
    </source>
</evidence>
<keyword evidence="14" id="KW-1185">Reference proteome</keyword>
<feature type="compositionally biased region" description="Low complexity" evidence="10">
    <location>
        <begin position="580"/>
        <end position="589"/>
    </location>
</feature>
<dbReference type="CDD" id="cd18029">
    <property type="entry name" value="DEXHc_XPB"/>
    <property type="match status" value="1"/>
</dbReference>
<dbReference type="PANTHER" id="PTHR11274:SF0">
    <property type="entry name" value="GENERAL TRANSCRIPTION AND DNA REPAIR FACTOR IIH HELICASE SUBUNIT XPB"/>
    <property type="match status" value="1"/>
</dbReference>
<dbReference type="InterPro" id="IPR050615">
    <property type="entry name" value="ATP-dep_DNA_Helicase"/>
</dbReference>
<dbReference type="Pfam" id="PF04851">
    <property type="entry name" value="ResIII"/>
    <property type="match status" value="1"/>
</dbReference>
<protein>
    <recommendedName>
        <fullName evidence="8">DNA 3'-5' helicase</fullName>
        <ecNumber evidence="8">5.6.2.4</ecNumber>
    </recommendedName>
</protein>
<dbReference type="Pfam" id="PF16203">
    <property type="entry name" value="ERCC3_RAD25_C"/>
    <property type="match status" value="1"/>
</dbReference>
<evidence type="ECO:0000256" key="5">
    <source>
        <dbReference type="ARBA" id="ARBA00022840"/>
    </source>
</evidence>
<evidence type="ECO:0000256" key="6">
    <source>
        <dbReference type="ARBA" id="ARBA00023235"/>
    </source>
</evidence>
<dbReference type="OrthoDB" id="9802848at2"/>
<reference evidence="13 14" key="1">
    <citation type="submission" date="2019-02" db="EMBL/GenBank/DDBJ databases">
        <title>Deep-cultivation of Planctomycetes and their phenomic and genomic characterization uncovers novel biology.</title>
        <authorList>
            <person name="Wiegand S."/>
            <person name="Jogler M."/>
            <person name="Boedeker C."/>
            <person name="Pinto D."/>
            <person name="Vollmers J."/>
            <person name="Rivas-Marin E."/>
            <person name="Kohn T."/>
            <person name="Peeters S.H."/>
            <person name="Heuer A."/>
            <person name="Rast P."/>
            <person name="Oberbeckmann S."/>
            <person name="Bunk B."/>
            <person name="Jeske O."/>
            <person name="Meyerdierks A."/>
            <person name="Storesund J.E."/>
            <person name="Kallscheuer N."/>
            <person name="Luecker S."/>
            <person name="Lage O.M."/>
            <person name="Pohl T."/>
            <person name="Merkel B.J."/>
            <person name="Hornburger P."/>
            <person name="Mueller R.-W."/>
            <person name="Bruemmer F."/>
            <person name="Labrenz M."/>
            <person name="Spormann A.M."/>
            <person name="Op den Camp H."/>
            <person name="Overmann J."/>
            <person name="Amann R."/>
            <person name="Jetten M.S.M."/>
            <person name="Mascher T."/>
            <person name="Medema M.H."/>
            <person name="Devos D.P."/>
            <person name="Kaster A.-K."/>
            <person name="Ovreas L."/>
            <person name="Rohde M."/>
            <person name="Galperin M.Y."/>
            <person name="Jogler C."/>
        </authorList>
    </citation>
    <scope>NUCLEOTIDE SEQUENCE [LARGE SCALE GENOMIC DNA]</scope>
    <source>
        <strain evidence="13 14">Pan216</strain>
    </source>
</reference>
<keyword evidence="3" id="KW-0378">Hydrolase</keyword>
<evidence type="ECO:0000256" key="10">
    <source>
        <dbReference type="SAM" id="MobiDB-lite"/>
    </source>
</evidence>
<feature type="domain" description="Helicase ATP-binding" evidence="11">
    <location>
        <begin position="202"/>
        <end position="358"/>
    </location>
</feature>
<comment type="catalytic activity">
    <reaction evidence="9">
        <text>ATP + H2O = ADP + phosphate + H(+)</text>
        <dbReference type="Rhea" id="RHEA:13065"/>
        <dbReference type="ChEBI" id="CHEBI:15377"/>
        <dbReference type="ChEBI" id="CHEBI:15378"/>
        <dbReference type="ChEBI" id="CHEBI:30616"/>
        <dbReference type="ChEBI" id="CHEBI:43474"/>
        <dbReference type="ChEBI" id="CHEBI:456216"/>
        <dbReference type="EC" id="5.6.2.4"/>
    </reaction>
</comment>
<dbReference type="NCBIfam" id="NF045503">
    <property type="entry name" value="repair_heli_XPB"/>
    <property type="match status" value="1"/>
</dbReference>
<keyword evidence="2" id="KW-0547">Nucleotide-binding</keyword>
<dbReference type="SMART" id="SM00490">
    <property type="entry name" value="HELICc"/>
    <property type="match status" value="1"/>
</dbReference>
<evidence type="ECO:0000256" key="9">
    <source>
        <dbReference type="ARBA" id="ARBA00048988"/>
    </source>
</evidence>
<comment type="catalytic activity">
    <reaction evidence="7">
        <text>Couples ATP hydrolysis with the unwinding of duplex DNA by translocating in the 3'-5' direction.</text>
        <dbReference type="EC" id="5.6.2.4"/>
    </reaction>
</comment>
<dbReference type="GO" id="GO:0003677">
    <property type="term" value="F:DNA binding"/>
    <property type="evidence" value="ECO:0007669"/>
    <property type="project" value="InterPro"/>
</dbReference>
<dbReference type="RefSeq" id="WP_145256524.1">
    <property type="nucleotide sequence ID" value="NZ_CP036279.1"/>
</dbReference>
<dbReference type="SUPFAM" id="SSF52540">
    <property type="entry name" value="P-loop containing nucleoside triphosphate hydrolases"/>
    <property type="match status" value="2"/>
</dbReference>
<evidence type="ECO:0000256" key="1">
    <source>
        <dbReference type="ARBA" id="ARBA00006637"/>
    </source>
</evidence>
<dbReference type="CDD" id="cd18789">
    <property type="entry name" value="SF2_C_XPB"/>
    <property type="match status" value="1"/>
</dbReference>
<proteinExistence type="inferred from homology"/>
<evidence type="ECO:0000313" key="13">
    <source>
        <dbReference type="EMBL" id="QDU60534.1"/>
    </source>
</evidence>
<evidence type="ECO:0000256" key="7">
    <source>
        <dbReference type="ARBA" id="ARBA00034617"/>
    </source>
</evidence>
<dbReference type="InterPro" id="IPR001650">
    <property type="entry name" value="Helicase_C-like"/>
</dbReference>
<keyword evidence="5" id="KW-0067">ATP-binding</keyword>
<dbReference type="GO" id="GO:0043138">
    <property type="term" value="F:3'-5' DNA helicase activity"/>
    <property type="evidence" value="ECO:0007669"/>
    <property type="project" value="UniProtKB-EC"/>
</dbReference>
<dbReference type="EC" id="5.6.2.4" evidence="8"/>
<feature type="compositionally biased region" description="Acidic residues" evidence="10">
    <location>
        <begin position="557"/>
        <end position="579"/>
    </location>
</feature>
<dbReference type="GO" id="GO:0005524">
    <property type="term" value="F:ATP binding"/>
    <property type="evidence" value="ECO:0007669"/>
    <property type="project" value="UniProtKB-KW"/>
</dbReference>
<keyword evidence="6" id="KW-0413">Isomerase</keyword>
<evidence type="ECO:0000259" key="12">
    <source>
        <dbReference type="PROSITE" id="PS51194"/>
    </source>
</evidence>
<evidence type="ECO:0000256" key="4">
    <source>
        <dbReference type="ARBA" id="ARBA00022806"/>
    </source>
</evidence>
<dbReference type="InterPro" id="IPR014001">
    <property type="entry name" value="Helicase_ATP-bd"/>
</dbReference>
<dbReference type="InterPro" id="IPR006935">
    <property type="entry name" value="Helicase/UvrB_N"/>
</dbReference>
<evidence type="ECO:0000313" key="14">
    <source>
        <dbReference type="Proteomes" id="UP000317093"/>
    </source>
</evidence>
<dbReference type="KEGG" id="knv:Pan216_13760"/>
<dbReference type="GO" id="GO:0016787">
    <property type="term" value="F:hydrolase activity"/>
    <property type="evidence" value="ECO:0007669"/>
    <property type="project" value="UniProtKB-KW"/>
</dbReference>
<dbReference type="Proteomes" id="UP000317093">
    <property type="component" value="Chromosome"/>
</dbReference>
<evidence type="ECO:0000259" key="11">
    <source>
        <dbReference type="PROSITE" id="PS51192"/>
    </source>
</evidence>
<dbReference type="AlphaFoldDB" id="A0A518B0P1"/>
<organism evidence="13 14">
    <name type="scientific">Kolteria novifilia</name>
    <dbReference type="NCBI Taxonomy" id="2527975"/>
    <lineage>
        <taxon>Bacteria</taxon>
        <taxon>Pseudomonadati</taxon>
        <taxon>Planctomycetota</taxon>
        <taxon>Planctomycetia</taxon>
        <taxon>Kolteriales</taxon>
        <taxon>Kolteriaceae</taxon>
        <taxon>Kolteria</taxon>
    </lineage>
</organism>
<dbReference type="InterPro" id="IPR027417">
    <property type="entry name" value="P-loop_NTPase"/>
</dbReference>